<dbReference type="OrthoDB" id="9980542at2"/>
<keyword evidence="3" id="KW-1185">Reference proteome</keyword>
<sequence length="126" mass="13995">MPAMAPPERREHTRHPVRAIARVAQANRCCSVEVVDMSFNGARLNLQETLPLDEGEEITLTIELEDFDSPDVSDVLAYQSRKLVRLRGTLVHCQETDSGLAAGVEYRPLSEVDQVLLTLLLARPDG</sequence>
<comment type="caution">
    <text evidence="2">The sequence shown here is derived from an EMBL/GenBank/DDBJ whole genome shotgun (WGS) entry which is preliminary data.</text>
</comment>
<dbReference type="Pfam" id="PF07238">
    <property type="entry name" value="PilZ"/>
    <property type="match status" value="1"/>
</dbReference>
<reference evidence="2 3" key="1">
    <citation type="submission" date="2018-11" db="EMBL/GenBank/DDBJ databases">
        <title>Genomic Encyclopedia of Type Strains, Phase IV (KMG-IV): sequencing the most valuable type-strain genomes for metagenomic binning, comparative biology and taxonomic classification.</title>
        <authorList>
            <person name="Goeker M."/>
        </authorList>
    </citation>
    <scope>NUCLEOTIDE SEQUENCE [LARGE SCALE GENOMIC DNA]</scope>
    <source>
        <strain evidence="2 3">DSM 16974</strain>
    </source>
</reference>
<dbReference type="EMBL" id="RJUK01000002">
    <property type="protein sequence ID" value="ROQ18559.1"/>
    <property type="molecule type" value="Genomic_DNA"/>
</dbReference>
<evidence type="ECO:0000313" key="3">
    <source>
        <dbReference type="Proteomes" id="UP000273643"/>
    </source>
</evidence>
<dbReference type="GO" id="GO:0035438">
    <property type="term" value="F:cyclic-di-GMP binding"/>
    <property type="evidence" value="ECO:0007669"/>
    <property type="project" value="InterPro"/>
</dbReference>
<dbReference type="AlphaFoldDB" id="A0A3N1NRN1"/>
<gene>
    <name evidence="2" type="ORF">EDC38_2787</name>
</gene>
<dbReference type="Gene3D" id="2.40.10.220">
    <property type="entry name" value="predicted glycosyltransferase like domains"/>
    <property type="match status" value="1"/>
</dbReference>
<feature type="domain" description="PilZ" evidence="1">
    <location>
        <begin position="8"/>
        <end position="120"/>
    </location>
</feature>
<evidence type="ECO:0000259" key="1">
    <source>
        <dbReference type="Pfam" id="PF07238"/>
    </source>
</evidence>
<protein>
    <submittedName>
        <fullName evidence="2">PilZ domain-containing protein</fullName>
    </submittedName>
</protein>
<evidence type="ECO:0000313" key="2">
    <source>
        <dbReference type="EMBL" id="ROQ18559.1"/>
    </source>
</evidence>
<proteinExistence type="predicted"/>
<dbReference type="RefSeq" id="WP_123639166.1">
    <property type="nucleotide sequence ID" value="NZ_JBHYFO010000006.1"/>
</dbReference>
<organism evidence="2 3">
    <name type="scientific">Marinimicrobium koreense</name>
    <dbReference type="NCBI Taxonomy" id="306545"/>
    <lineage>
        <taxon>Bacteria</taxon>
        <taxon>Pseudomonadati</taxon>
        <taxon>Pseudomonadota</taxon>
        <taxon>Gammaproteobacteria</taxon>
        <taxon>Cellvibrionales</taxon>
        <taxon>Cellvibrionaceae</taxon>
        <taxon>Marinimicrobium</taxon>
    </lineage>
</organism>
<name>A0A3N1NRN1_9GAMM</name>
<accession>A0A3N1NRN1</accession>
<dbReference type="Proteomes" id="UP000273643">
    <property type="component" value="Unassembled WGS sequence"/>
</dbReference>
<dbReference type="InterPro" id="IPR009875">
    <property type="entry name" value="PilZ_domain"/>
</dbReference>
<dbReference type="SUPFAM" id="SSF141371">
    <property type="entry name" value="PilZ domain-like"/>
    <property type="match status" value="1"/>
</dbReference>